<feature type="compositionally biased region" description="Basic and acidic residues" evidence="1">
    <location>
        <begin position="41"/>
        <end position="57"/>
    </location>
</feature>
<gene>
    <name evidence="2" type="ORF">JYU34_012411</name>
</gene>
<evidence type="ECO:0000256" key="1">
    <source>
        <dbReference type="SAM" id="MobiDB-lite"/>
    </source>
</evidence>
<dbReference type="EMBL" id="JAHIBW010000017">
    <property type="protein sequence ID" value="KAG7302495.1"/>
    <property type="molecule type" value="Genomic_DNA"/>
</dbReference>
<feature type="region of interest" description="Disordered" evidence="1">
    <location>
        <begin position="1"/>
        <end position="102"/>
    </location>
</feature>
<comment type="caution">
    <text evidence="2">The sequence shown here is derived from an EMBL/GenBank/DDBJ whole genome shotgun (WGS) entry which is preliminary data.</text>
</comment>
<reference evidence="2 3" key="1">
    <citation type="submission" date="2021-06" db="EMBL/GenBank/DDBJ databases">
        <title>A haploid diamondback moth (Plutella xylostella L.) genome assembly resolves 31 chromosomes and identifies a diamide resistance mutation.</title>
        <authorList>
            <person name="Ward C.M."/>
            <person name="Perry K.D."/>
            <person name="Baker G."/>
            <person name="Powis K."/>
            <person name="Heckel D.G."/>
            <person name="Baxter S.W."/>
        </authorList>
    </citation>
    <scope>NUCLEOTIDE SEQUENCE [LARGE SCALE GENOMIC DNA]</scope>
    <source>
        <strain evidence="2 3">LV</strain>
        <tissue evidence="2">Single pupa</tissue>
    </source>
</reference>
<feature type="non-terminal residue" evidence="2">
    <location>
        <position position="1"/>
    </location>
</feature>
<feature type="compositionally biased region" description="Polar residues" evidence="1">
    <location>
        <begin position="65"/>
        <end position="86"/>
    </location>
</feature>
<dbReference type="Proteomes" id="UP000823941">
    <property type="component" value="Chromosome 17"/>
</dbReference>
<keyword evidence="3" id="KW-1185">Reference proteome</keyword>
<protein>
    <submittedName>
        <fullName evidence="2">Uncharacterized protein</fullName>
    </submittedName>
</protein>
<feature type="compositionally biased region" description="Basic and acidic residues" evidence="1">
    <location>
        <begin position="1"/>
        <end position="24"/>
    </location>
</feature>
<proteinExistence type="predicted"/>
<name>A0ABQ7QBR4_PLUXY</name>
<accession>A0ABQ7QBR4</accession>
<sequence length="102" mass="10894">EGARRAGGHELRDGVLVYRERTSSRESSVSRSSSTTGSRDGSPRPRAEDIPLEDIKRAAPAPLAQPSTSAAPPRATHSSSEETSFISADPPRVKRKGLVETI</sequence>
<evidence type="ECO:0000313" key="2">
    <source>
        <dbReference type="EMBL" id="KAG7302495.1"/>
    </source>
</evidence>
<feature type="compositionally biased region" description="Low complexity" evidence="1">
    <location>
        <begin position="25"/>
        <end position="40"/>
    </location>
</feature>
<evidence type="ECO:0000313" key="3">
    <source>
        <dbReference type="Proteomes" id="UP000823941"/>
    </source>
</evidence>
<organism evidence="2 3">
    <name type="scientific">Plutella xylostella</name>
    <name type="common">Diamondback moth</name>
    <name type="synonym">Plutella maculipennis</name>
    <dbReference type="NCBI Taxonomy" id="51655"/>
    <lineage>
        <taxon>Eukaryota</taxon>
        <taxon>Metazoa</taxon>
        <taxon>Ecdysozoa</taxon>
        <taxon>Arthropoda</taxon>
        <taxon>Hexapoda</taxon>
        <taxon>Insecta</taxon>
        <taxon>Pterygota</taxon>
        <taxon>Neoptera</taxon>
        <taxon>Endopterygota</taxon>
        <taxon>Lepidoptera</taxon>
        <taxon>Glossata</taxon>
        <taxon>Ditrysia</taxon>
        <taxon>Yponomeutoidea</taxon>
        <taxon>Plutellidae</taxon>
        <taxon>Plutella</taxon>
    </lineage>
</organism>